<keyword evidence="9" id="KW-0547">Nucleotide-binding</keyword>
<comment type="subcellular location">
    <subcellularLocation>
        <location evidence="6">Cytoplasm</location>
    </subcellularLocation>
</comment>
<evidence type="ECO:0000256" key="6">
    <source>
        <dbReference type="HAMAP-Rule" id="MF_00031"/>
    </source>
</evidence>
<evidence type="ECO:0000259" key="7">
    <source>
        <dbReference type="Pfam" id="PF01330"/>
    </source>
</evidence>
<dbReference type="GO" id="GO:0005524">
    <property type="term" value="F:ATP binding"/>
    <property type="evidence" value="ECO:0007669"/>
    <property type="project" value="InterPro"/>
</dbReference>
<feature type="domain" description="DNA helicase Holliday junction RuvA type" evidence="7">
    <location>
        <begin position="2"/>
        <end position="62"/>
    </location>
</feature>
<dbReference type="GO" id="GO:0000400">
    <property type="term" value="F:four-way junction DNA binding"/>
    <property type="evidence" value="ECO:0007669"/>
    <property type="project" value="UniProtKB-UniRule"/>
</dbReference>
<dbReference type="InterPro" id="IPR036267">
    <property type="entry name" value="RuvA_C_sf"/>
</dbReference>
<accession>A0A560HFB3</accession>
<comment type="caution">
    <text evidence="6">Lacks conserved residue(s) required for the propagation of feature annotation.</text>
</comment>
<dbReference type="InterPro" id="IPR010994">
    <property type="entry name" value="RuvA_2-like"/>
</dbReference>
<dbReference type="SUPFAM" id="SSF47781">
    <property type="entry name" value="RuvA domain 2-like"/>
    <property type="match status" value="1"/>
</dbReference>
<dbReference type="Gene3D" id="2.40.50.140">
    <property type="entry name" value="Nucleic acid-binding proteins"/>
    <property type="match status" value="1"/>
</dbReference>
<dbReference type="Pfam" id="PF07499">
    <property type="entry name" value="RuvA_C"/>
    <property type="match status" value="1"/>
</dbReference>
<name>A0A560HFB3_9PROT</name>
<dbReference type="NCBIfam" id="TIGR00084">
    <property type="entry name" value="ruvA"/>
    <property type="match status" value="1"/>
</dbReference>
<keyword evidence="3 6" id="KW-0238">DNA-binding</keyword>
<evidence type="ECO:0000256" key="4">
    <source>
        <dbReference type="ARBA" id="ARBA00023172"/>
    </source>
</evidence>
<proteinExistence type="inferred from homology"/>
<dbReference type="InterPro" id="IPR011114">
    <property type="entry name" value="RuvA_C"/>
</dbReference>
<gene>
    <name evidence="6" type="primary">ruvA</name>
    <name evidence="9" type="ORF">FBZ90_10258</name>
</gene>
<dbReference type="EMBL" id="VITR01000002">
    <property type="protein sequence ID" value="TWB45107.1"/>
    <property type="molecule type" value="Genomic_DNA"/>
</dbReference>
<keyword evidence="9" id="KW-0378">Hydrolase</keyword>
<dbReference type="CDD" id="cd14332">
    <property type="entry name" value="UBA_RuvA_C"/>
    <property type="match status" value="1"/>
</dbReference>
<keyword evidence="9" id="KW-0347">Helicase</keyword>
<dbReference type="SUPFAM" id="SSF46929">
    <property type="entry name" value="DNA helicase RuvA subunit, C-terminal domain"/>
    <property type="match status" value="1"/>
</dbReference>
<dbReference type="GO" id="GO:0006310">
    <property type="term" value="P:DNA recombination"/>
    <property type="evidence" value="ECO:0007669"/>
    <property type="project" value="UniProtKB-UniRule"/>
</dbReference>
<dbReference type="Pfam" id="PF01330">
    <property type="entry name" value="RuvA_N"/>
    <property type="match status" value="1"/>
</dbReference>
<keyword evidence="1 6" id="KW-0963">Cytoplasm</keyword>
<dbReference type="Gene3D" id="1.10.150.20">
    <property type="entry name" value="5' to 3' exonuclease, C-terminal subdomain"/>
    <property type="match status" value="1"/>
</dbReference>
<keyword evidence="5 6" id="KW-0234">DNA repair</keyword>
<evidence type="ECO:0000259" key="8">
    <source>
        <dbReference type="Pfam" id="PF07499"/>
    </source>
</evidence>
<reference evidence="9 10" key="1">
    <citation type="submission" date="2019-06" db="EMBL/GenBank/DDBJ databases">
        <title>Genomic Encyclopedia of Type Strains, Phase IV (KMG-V): Genome sequencing to study the core and pangenomes of soil and plant-associated prokaryotes.</title>
        <authorList>
            <person name="Whitman W."/>
        </authorList>
    </citation>
    <scope>NUCLEOTIDE SEQUENCE [LARGE SCALE GENOMIC DNA]</scope>
    <source>
        <strain evidence="9 10">BR 11622</strain>
    </source>
</reference>
<feature type="region of interest" description="Domain I" evidence="6">
    <location>
        <begin position="2"/>
        <end position="65"/>
    </location>
</feature>
<sequence length="209" mass="21535">MMIAKLKGLLDSTGLDWAIIDVGGVGYLVSASSRTLRRLGGTGEAVSVLTEMWVSEDKMQLFAFADVAERDWFRLLTTVQGVGARVALAVLSVLSPEQIAQALMAQDKTALTQADGVGPKLATRMISELKDKVPALALAPTLAGTAPGKTDAAAVPATNGAVADAVSALVNLGYKRLEAFAAVTACAARLGPEAGVSELIRAGLKELSA</sequence>
<evidence type="ECO:0000256" key="3">
    <source>
        <dbReference type="ARBA" id="ARBA00023125"/>
    </source>
</evidence>
<dbReference type="GO" id="GO:0009379">
    <property type="term" value="C:Holliday junction helicase complex"/>
    <property type="evidence" value="ECO:0007669"/>
    <property type="project" value="InterPro"/>
</dbReference>
<evidence type="ECO:0000256" key="1">
    <source>
        <dbReference type="ARBA" id="ARBA00022490"/>
    </source>
</evidence>
<keyword evidence="10" id="KW-1185">Reference proteome</keyword>
<feature type="domain" description="Holliday junction DNA helicase RuvA C-terminal" evidence="8">
    <location>
        <begin position="161"/>
        <end position="208"/>
    </location>
</feature>
<evidence type="ECO:0000313" key="9">
    <source>
        <dbReference type="EMBL" id="TWB45107.1"/>
    </source>
</evidence>
<evidence type="ECO:0000256" key="2">
    <source>
        <dbReference type="ARBA" id="ARBA00022763"/>
    </source>
</evidence>
<keyword evidence="9" id="KW-0067">ATP-binding</keyword>
<organism evidence="9 10">
    <name type="scientific">Nitrospirillum amazonense</name>
    <dbReference type="NCBI Taxonomy" id="28077"/>
    <lineage>
        <taxon>Bacteria</taxon>
        <taxon>Pseudomonadati</taxon>
        <taxon>Pseudomonadota</taxon>
        <taxon>Alphaproteobacteria</taxon>
        <taxon>Rhodospirillales</taxon>
        <taxon>Azospirillaceae</taxon>
        <taxon>Nitrospirillum</taxon>
    </lineage>
</organism>
<evidence type="ECO:0000256" key="5">
    <source>
        <dbReference type="ARBA" id="ARBA00023204"/>
    </source>
</evidence>
<dbReference type="SUPFAM" id="SSF50249">
    <property type="entry name" value="Nucleic acid-binding proteins"/>
    <property type="match status" value="1"/>
</dbReference>
<protein>
    <recommendedName>
        <fullName evidence="6">Holliday junction branch migration complex subunit RuvA</fullName>
    </recommendedName>
</protein>
<dbReference type="Gene3D" id="1.10.8.10">
    <property type="entry name" value="DNA helicase RuvA subunit, C-terminal domain"/>
    <property type="match status" value="1"/>
</dbReference>
<dbReference type="InterPro" id="IPR013849">
    <property type="entry name" value="DNA_helicase_Holl-junc_RuvA_I"/>
</dbReference>
<dbReference type="Proteomes" id="UP000315751">
    <property type="component" value="Unassembled WGS sequence"/>
</dbReference>
<keyword evidence="2 6" id="KW-0227">DNA damage</keyword>
<feature type="region of interest" description="Domain III" evidence="6">
    <location>
        <begin position="157"/>
        <end position="209"/>
    </location>
</feature>
<comment type="caution">
    <text evidence="9">The sequence shown here is derived from an EMBL/GenBank/DDBJ whole genome shotgun (WGS) entry which is preliminary data.</text>
</comment>
<dbReference type="GO" id="GO:0006281">
    <property type="term" value="P:DNA repair"/>
    <property type="evidence" value="ECO:0007669"/>
    <property type="project" value="UniProtKB-UniRule"/>
</dbReference>
<dbReference type="GO" id="GO:0048476">
    <property type="term" value="C:Holliday junction resolvase complex"/>
    <property type="evidence" value="ECO:0007669"/>
    <property type="project" value="UniProtKB-UniRule"/>
</dbReference>
<comment type="domain">
    <text evidence="6">Has three domains with a flexible linker between the domains II and III and assumes an 'L' shape. Domain III is highly mobile and contacts RuvB.</text>
</comment>
<comment type="subunit">
    <text evidence="6">Homotetramer. Forms an RuvA(8)-RuvB(12)-Holliday junction (HJ) complex. HJ DNA is sandwiched between 2 RuvA tetramers; dsDNA enters through RuvA and exits via RuvB. An RuvB hexamer assembles on each DNA strand where it exits the tetramer. Each RuvB hexamer is contacted by two RuvA subunits (via domain III) on 2 adjacent RuvB subunits; this complex drives branch migration. In the full resolvosome a probable DNA-RuvA(4)-RuvB(12)-RuvC(2) complex forms which resolves the HJ.</text>
</comment>
<dbReference type="InterPro" id="IPR000085">
    <property type="entry name" value="RuvA"/>
</dbReference>
<dbReference type="AlphaFoldDB" id="A0A560HFB3"/>
<comment type="similarity">
    <text evidence="6">Belongs to the RuvA family.</text>
</comment>
<dbReference type="InterPro" id="IPR012340">
    <property type="entry name" value="NA-bd_OB-fold"/>
</dbReference>
<dbReference type="GO" id="GO:0005737">
    <property type="term" value="C:cytoplasm"/>
    <property type="evidence" value="ECO:0007669"/>
    <property type="project" value="UniProtKB-SubCell"/>
</dbReference>
<dbReference type="Pfam" id="PF14520">
    <property type="entry name" value="HHH_5"/>
    <property type="match status" value="1"/>
</dbReference>
<keyword evidence="4 6" id="KW-0233">DNA recombination</keyword>
<dbReference type="HAMAP" id="MF_00031">
    <property type="entry name" value="DNA_HJ_migration_RuvA"/>
    <property type="match status" value="1"/>
</dbReference>
<evidence type="ECO:0000313" key="10">
    <source>
        <dbReference type="Proteomes" id="UP000315751"/>
    </source>
</evidence>
<dbReference type="GO" id="GO:0009378">
    <property type="term" value="F:four-way junction helicase activity"/>
    <property type="evidence" value="ECO:0007669"/>
    <property type="project" value="InterPro"/>
</dbReference>
<comment type="function">
    <text evidence="6">The RuvA-RuvB-RuvC complex processes Holliday junction (HJ) DNA during genetic recombination and DNA repair, while the RuvA-RuvB complex plays an important role in the rescue of blocked DNA replication forks via replication fork reversal (RFR). RuvA specifically binds to HJ cruciform DNA, conferring on it an open structure. The RuvB hexamer acts as an ATP-dependent pump, pulling dsDNA into and through the RuvAB complex. HJ branch migration allows RuvC to scan DNA until it finds its consensus sequence, where it cleaves and resolves the cruciform DNA.</text>
</comment>